<dbReference type="RefSeq" id="WP_197443369.1">
    <property type="nucleotide sequence ID" value="NZ_CP036433.1"/>
</dbReference>
<keyword evidence="1" id="KW-0812">Transmembrane</keyword>
<evidence type="ECO:0000313" key="2">
    <source>
        <dbReference type="EMBL" id="QDU95733.1"/>
    </source>
</evidence>
<gene>
    <name evidence="2" type="ORF">Pla8534_35500</name>
</gene>
<reference evidence="2 3" key="1">
    <citation type="submission" date="2019-02" db="EMBL/GenBank/DDBJ databases">
        <title>Deep-cultivation of Planctomycetes and their phenomic and genomic characterization uncovers novel biology.</title>
        <authorList>
            <person name="Wiegand S."/>
            <person name="Jogler M."/>
            <person name="Boedeker C."/>
            <person name="Pinto D."/>
            <person name="Vollmers J."/>
            <person name="Rivas-Marin E."/>
            <person name="Kohn T."/>
            <person name="Peeters S.H."/>
            <person name="Heuer A."/>
            <person name="Rast P."/>
            <person name="Oberbeckmann S."/>
            <person name="Bunk B."/>
            <person name="Jeske O."/>
            <person name="Meyerdierks A."/>
            <person name="Storesund J.E."/>
            <person name="Kallscheuer N."/>
            <person name="Luecker S."/>
            <person name="Lage O.M."/>
            <person name="Pohl T."/>
            <person name="Merkel B.J."/>
            <person name="Hornburger P."/>
            <person name="Mueller R.-W."/>
            <person name="Bruemmer F."/>
            <person name="Labrenz M."/>
            <person name="Spormann A.M."/>
            <person name="Op den Camp H."/>
            <person name="Overmann J."/>
            <person name="Amann R."/>
            <person name="Jetten M.S.M."/>
            <person name="Mascher T."/>
            <person name="Medema M.H."/>
            <person name="Devos D.P."/>
            <person name="Kaster A.-K."/>
            <person name="Ovreas L."/>
            <person name="Rohde M."/>
            <person name="Galperin M.Y."/>
            <person name="Jogler C."/>
        </authorList>
    </citation>
    <scope>NUCLEOTIDE SEQUENCE [LARGE SCALE GENOMIC DNA]</scope>
    <source>
        <strain evidence="2 3">Pla85_3_4</strain>
    </source>
</reference>
<keyword evidence="1" id="KW-1133">Transmembrane helix</keyword>
<feature type="transmembrane region" description="Helical" evidence="1">
    <location>
        <begin position="25"/>
        <end position="46"/>
    </location>
</feature>
<name>A0A518DV74_9BACT</name>
<sequence length="47" mass="5312">MLALTLGVAVTQFLAAGCWWRRNWLAAVPLNLAGFTLWWVIEALLVR</sequence>
<organism evidence="2 3">
    <name type="scientific">Lignipirellula cremea</name>
    <dbReference type="NCBI Taxonomy" id="2528010"/>
    <lineage>
        <taxon>Bacteria</taxon>
        <taxon>Pseudomonadati</taxon>
        <taxon>Planctomycetota</taxon>
        <taxon>Planctomycetia</taxon>
        <taxon>Pirellulales</taxon>
        <taxon>Pirellulaceae</taxon>
        <taxon>Lignipirellula</taxon>
    </lineage>
</organism>
<dbReference type="Proteomes" id="UP000317648">
    <property type="component" value="Chromosome"/>
</dbReference>
<evidence type="ECO:0000313" key="3">
    <source>
        <dbReference type="Proteomes" id="UP000317648"/>
    </source>
</evidence>
<proteinExistence type="predicted"/>
<dbReference type="EMBL" id="CP036433">
    <property type="protein sequence ID" value="QDU95733.1"/>
    <property type="molecule type" value="Genomic_DNA"/>
</dbReference>
<accession>A0A518DV74</accession>
<dbReference type="AlphaFoldDB" id="A0A518DV74"/>
<evidence type="ECO:0000256" key="1">
    <source>
        <dbReference type="SAM" id="Phobius"/>
    </source>
</evidence>
<keyword evidence="3" id="KW-1185">Reference proteome</keyword>
<keyword evidence="1" id="KW-0472">Membrane</keyword>
<protein>
    <submittedName>
        <fullName evidence="2">Uncharacterized protein</fullName>
    </submittedName>
</protein>
<dbReference type="KEGG" id="lcre:Pla8534_35500"/>